<name>A0A0E9UGE4_ANGAN</name>
<reference evidence="1" key="2">
    <citation type="journal article" date="2015" name="Fish Shellfish Immunol.">
        <title>Early steps in the European eel (Anguilla anguilla)-Vibrio vulnificus interaction in the gills: Role of the RtxA13 toxin.</title>
        <authorList>
            <person name="Callol A."/>
            <person name="Pajuelo D."/>
            <person name="Ebbesson L."/>
            <person name="Teles M."/>
            <person name="MacKenzie S."/>
            <person name="Amaro C."/>
        </authorList>
    </citation>
    <scope>NUCLEOTIDE SEQUENCE</scope>
</reference>
<proteinExistence type="predicted"/>
<evidence type="ECO:0000313" key="1">
    <source>
        <dbReference type="EMBL" id="JAH64315.1"/>
    </source>
</evidence>
<organism evidence="1">
    <name type="scientific">Anguilla anguilla</name>
    <name type="common">European freshwater eel</name>
    <name type="synonym">Muraena anguilla</name>
    <dbReference type="NCBI Taxonomy" id="7936"/>
    <lineage>
        <taxon>Eukaryota</taxon>
        <taxon>Metazoa</taxon>
        <taxon>Chordata</taxon>
        <taxon>Craniata</taxon>
        <taxon>Vertebrata</taxon>
        <taxon>Euteleostomi</taxon>
        <taxon>Actinopterygii</taxon>
        <taxon>Neopterygii</taxon>
        <taxon>Teleostei</taxon>
        <taxon>Anguilliformes</taxon>
        <taxon>Anguillidae</taxon>
        <taxon>Anguilla</taxon>
    </lineage>
</organism>
<protein>
    <submittedName>
        <fullName evidence="1">Uncharacterized protein</fullName>
    </submittedName>
</protein>
<accession>A0A0E9UGE4</accession>
<dbReference type="EMBL" id="GBXM01044262">
    <property type="protein sequence ID" value="JAH64315.1"/>
    <property type="molecule type" value="Transcribed_RNA"/>
</dbReference>
<sequence length="33" mass="3623">MLTMTSHLLNIYLAAFQFISKAKASLVCALPIL</sequence>
<dbReference type="AlphaFoldDB" id="A0A0E9UGE4"/>
<reference evidence="1" key="1">
    <citation type="submission" date="2014-11" db="EMBL/GenBank/DDBJ databases">
        <authorList>
            <person name="Amaro Gonzalez C."/>
        </authorList>
    </citation>
    <scope>NUCLEOTIDE SEQUENCE</scope>
</reference>